<keyword evidence="2 9" id="KW-0547">Nucleotide-binding</keyword>
<dbReference type="Gene3D" id="3.40.50.300">
    <property type="entry name" value="P-loop containing nucleotide triphosphate hydrolases"/>
    <property type="match status" value="1"/>
</dbReference>
<dbReference type="InterPro" id="IPR013822">
    <property type="entry name" value="Signal_recog_particl_SRP54_hlx"/>
</dbReference>
<comment type="subcellular location">
    <subcellularLocation>
        <location evidence="9">Cytoplasm</location>
    </subcellularLocation>
    <text evidence="9">The SRP-RNC complex is targeted to the cytoplasmic membrane.</text>
</comment>
<dbReference type="Pfam" id="PF00448">
    <property type="entry name" value="SRP54"/>
    <property type="match status" value="1"/>
</dbReference>
<dbReference type="SMART" id="SM00382">
    <property type="entry name" value="AAA"/>
    <property type="match status" value="1"/>
</dbReference>
<feature type="binding site" evidence="9">
    <location>
        <begin position="189"/>
        <end position="193"/>
    </location>
    <ligand>
        <name>GTP</name>
        <dbReference type="ChEBI" id="CHEBI:37565"/>
    </ligand>
</feature>
<dbReference type="NCBIfam" id="TIGR00959">
    <property type="entry name" value="ffh"/>
    <property type="match status" value="1"/>
</dbReference>
<dbReference type="PANTHER" id="PTHR11564:SF5">
    <property type="entry name" value="SIGNAL RECOGNITION PARTICLE SUBUNIT SRP54"/>
    <property type="match status" value="1"/>
</dbReference>
<gene>
    <name evidence="9" type="primary">ffh</name>
    <name evidence="11" type="ORF">SAMN05421540_105115</name>
</gene>
<dbReference type="CDD" id="cd18539">
    <property type="entry name" value="SRP_G"/>
    <property type="match status" value="1"/>
</dbReference>
<protein>
    <recommendedName>
        <fullName evidence="9">Signal recognition particle protein</fullName>
        <ecNumber evidence="9">3.6.5.4</ecNumber>
    </recommendedName>
    <alternativeName>
        <fullName evidence="9">Fifty-four homolog</fullName>
    </alternativeName>
</protein>
<dbReference type="InterPro" id="IPR004125">
    <property type="entry name" value="Signal_recog_particle_SRP54_M"/>
</dbReference>
<evidence type="ECO:0000256" key="9">
    <source>
        <dbReference type="HAMAP-Rule" id="MF_00306"/>
    </source>
</evidence>
<dbReference type="InterPro" id="IPR042101">
    <property type="entry name" value="SRP54_N_sf"/>
</dbReference>
<dbReference type="InterPro" id="IPR022941">
    <property type="entry name" value="SRP54"/>
</dbReference>
<keyword evidence="7 9" id="KW-0687">Ribonucleoprotein</keyword>
<dbReference type="GO" id="GO:0008312">
    <property type="term" value="F:7S RNA binding"/>
    <property type="evidence" value="ECO:0007669"/>
    <property type="project" value="InterPro"/>
</dbReference>
<evidence type="ECO:0000256" key="1">
    <source>
        <dbReference type="ARBA" id="ARBA00005450"/>
    </source>
</evidence>
<organism evidence="11 12">
    <name type="scientific">Psychroflexus halocasei</name>
    <dbReference type="NCBI Taxonomy" id="908615"/>
    <lineage>
        <taxon>Bacteria</taxon>
        <taxon>Pseudomonadati</taxon>
        <taxon>Bacteroidota</taxon>
        <taxon>Flavobacteriia</taxon>
        <taxon>Flavobacteriales</taxon>
        <taxon>Flavobacteriaceae</taxon>
        <taxon>Psychroflexus</taxon>
    </lineage>
</organism>
<dbReference type="RefSeq" id="WP_093243913.1">
    <property type="nucleotide sequence ID" value="NZ_FNQF01000005.1"/>
</dbReference>
<comment type="subunit">
    <text evidence="9">Part of the signal recognition particle protein translocation system, which is composed of SRP and FtsY.</text>
</comment>
<evidence type="ECO:0000256" key="6">
    <source>
        <dbReference type="ARBA" id="ARBA00023135"/>
    </source>
</evidence>
<dbReference type="PROSITE" id="PS00300">
    <property type="entry name" value="SRP54"/>
    <property type="match status" value="1"/>
</dbReference>
<comment type="function">
    <text evidence="9">Involved in targeting and insertion of nascent membrane proteins into the cytoplasmic membrane. Binds to the hydrophobic signal sequence of the ribosome-nascent chain (RNC) as it emerges from the ribosomes. The SRP-RNC complex is then targeted to the cytoplasmic membrane where it interacts with the SRP receptor FtsY.</text>
</comment>
<dbReference type="HAMAP" id="MF_00306">
    <property type="entry name" value="SRP54"/>
    <property type="match status" value="1"/>
</dbReference>
<dbReference type="GO" id="GO:0003924">
    <property type="term" value="F:GTPase activity"/>
    <property type="evidence" value="ECO:0007669"/>
    <property type="project" value="UniProtKB-UniRule"/>
</dbReference>
<feature type="domain" description="SRP54-type proteins GTP-binding" evidence="10">
    <location>
        <begin position="268"/>
        <end position="281"/>
    </location>
</feature>
<dbReference type="FunFam" id="3.40.50.300:FF:000022">
    <property type="entry name" value="Signal recognition particle 54 kDa subunit"/>
    <property type="match status" value="1"/>
</dbReference>
<dbReference type="EMBL" id="FNQF01000005">
    <property type="protein sequence ID" value="SEA38195.1"/>
    <property type="molecule type" value="Genomic_DNA"/>
</dbReference>
<comment type="similarity">
    <text evidence="1 9">Belongs to the GTP-binding SRP family. SRP54 subfamily.</text>
</comment>
<evidence type="ECO:0000256" key="5">
    <source>
        <dbReference type="ARBA" id="ARBA00023134"/>
    </source>
</evidence>
<comment type="catalytic activity">
    <reaction evidence="8 9">
        <text>GTP + H2O = GDP + phosphate + H(+)</text>
        <dbReference type="Rhea" id="RHEA:19669"/>
        <dbReference type="ChEBI" id="CHEBI:15377"/>
        <dbReference type="ChEBI" id="CHEBI:15378"/>
        <dbReference type="ChEBI" id="CHEBI:37565"/>
        <dbReference type="ChEBI" id="CHEBI:43474"/>
        <dbReference type="ChEBI" id="CHEBI:58189"/>
        <dbReference type="EC" id="3.6.5.4"/>
    </reaction>
</comment>
<dbReference type="GO" id="GO:0005525">
    <property type="term" value="F:GTP binding"/>
    <property type="evidence" value="ECO:0007669"/>
    <property type="project" value="UniProtKB-UniRule"/>
</dbReference>
<dbReference type="Pfam" id="PF02978">
    <property type="entry name" value="SRP_SPB"/>
    <property type="match status" value="1"/>
</dbReference>
<reference evidence="11 12" key="1">
    <citation type="submission" date="2016-10" db="EMBL/GenBank/DDBJ databases">
        <authorList>
            <person name="de Groot N.N."/>
        </authorList>
    </citation>
    <scope>NUCLEOTIDE SEQUENCE [LARGE SCALE GENOMIC DNA]</scope>
    <source>
        <strain evidence="11 12">DSM 23581</strain>
    </source>
</reference>
<evidence type="ECO:0000256" key="3">
    <source>
        <dbReference type="ARBA" id="ARBA00022801"/>
    </source>
</evidence>
<keyword evidence="9" id="KW-0963">Cytoplasm</keyword>
<keyword evidence="3 9" id="KW-0378">Hydrolase</keyword>
<sequence length="442" mass="48787">MFDSLSDKLDKAFHVLKGHGQITEVNVAETLKEVRRALVDADVNFKIAKNFTNTVKEKALGQDVLNTLKPNQMMVKIVKDELTELMGGDAEGVDLSGQPSVILMSGLQGSGKTTFSGKLANFLKNKKTKKPLLVACDVYRPAAIDQLHVVGEQINVDVFSNKEEKNPVKIAEAAIAHAKENGHNVVILDTAGRLAIDEQMMNEISEIHQTIKPQETLFVVDAMTGQDAVNTAKAFNDVLDFNGVILTKLDGDTRGGAAISIKSVVDKPIKFIGTGEKMDAIDVFHPSRMADRILGMGDVVSLVERAQEQYDEEEARKIQKKIAKNKFGFDDFLKQIQQVKKMGSMKDLMGMIPGAGKMMKNMDIDDDAFKHIEAIIHSMTPDERSNPNVINASRKRRIGKGSGTSVQEVNQLLKQFTQMSKMMKMMQGGGGKKMMQMMKNMK</sequence>
<dbReference type="InterPro" id="IPR003593">
    <property type="entry name" value="AAA+_ATPase"/>
</dbReference>
<proteinExistence type="inferred from homology"/>
<evidence type="ECO:0000256" key="2">
    <source>
        <dbReference type="ARBA" id="ARBA00022741"/>
    </source>
</evidence>
<evidence type="ECO:0000256" key="4">
    <source>
        <dbReference type="ARBA" id="ARBA00022884"/>
    </source>
</evidence>
<name>A0A1H4AQK0_9FLAO</name>
<keyword evidence="4 9" id="KW-0694">RNA-binding</keyword>
<comment type="domain">
    <text evidence="9">Composed of three domains: the N-terminal N domain, which is responsible for interactions with the ribosome, the central G domain, which binds GTP, and the C-terminal M domain, which binds the RNA and the signal sequence of the RNC.</text>
</comment>
<dbReference type="InterPro" id="IPR004780">
    <property type="entry name" value="SRP"/>
</dbReference>
<dbReference type="SUPFAM" id="SSF52540">
    <property type="entry name" value="P-loop containing nucleoside triphosphate hydrolases"/>
    <property type="match status" value="1"/>
</dbReference>
<dbReference type="SMART" id="SM00963">
    <property type="entry name" value="SRP54_N"/>
    <property type="match status" value="1"/>
</dbReference>
<dbReference type="SUPFAM" id="SSF47446">
    <property type="entry name" value="Signal peptide-binding domain"/>
    <property type="match status" value="1"/>
</dbReference>
<keyword evidence="12" id="KW-1185">Reference proteome</keyword>
<keyword evidence="5 9" id="KW-0342">GTP-binding</keyword>
<dbReference type="GO" id="GO:0048500">
    <property type="term" value="C:signal recognition particle"/>
    <property type="evidence" value="ECO:0007669"/>
    <property type="project" value="UniProtKB-UniRule"/>
</dbReference>
<dbReference type="InterPro" id="IPR027417">
    <property type="entry name" value="P-loop_NTPase"/>
</dbReference>
<dbReference type="PANTHER" id="PTHR11564">
    <property type="entry name" value="SIGNAL RECOGNITION PARTICLE 54K PROTEIN SRP54"/>
    <property type="match status" value="1"/>
</dbReference>
<dbReference type="AlphaFoldDB" id="A0A1H4AQK0"/>
<evidence type="ECO:0000313" key="12">
    <source>
        <dbReference type="Proteomes" id="UP000198820"/>
    </source>
</evidence>
<dbReference type="STRING" id="908615.SAMN05421540_105115"/>
<dbReference type="SMART" id="SM00962">
    <property type="entry name" value="SRP54"/>
    <property type="match status" value="1"/>
</dbReference>
<dbReference type="GO" id="GO:0006614">
    <property type="term" value="P:SRP-dependent cotranslational protein targeting to membrane"/>
    <property type="evidence" value="ECO:0007669"/>
    <property type="project" value="InterPro"/>
</dbReference>
<accession>A0A1H4AQK0</accession>
<dbReference type="Pfam" id="PF02881">
    <property type="entry name" value="SRP54_N"/>
    <property type="match status" value="1"/>
</dbReference>
<feature type="binding site" evidence="9">
    <location>
        <begin position="247"/>
        <end position="250"/>
    </location>
    <ligand>
        <name>GTP</name>
        <dbReference type="ChEBI" id="CHEBI:37565"/>
    </ligand>
</feature>
<evidence type="ECO:0000259" key="10">
    <source>
        <dbReference type="PROSITE" id="PS00300"/>
    </source>
</evidence>
<dbReference type="Proteomes" id="UP000198820">
    <property type="component" value="Unassembled WGS sequence"/>
</dbReference>
<keyword evidence="6 9" id="KW-0733">Signal recognition particle</keyword>
<evidence type="ECO:0000256" key="8">
    <source>
        <dbReference type="ARBA" id="ARBA00048027"/>
    </source>
</evidence>
<dbReference type="Gene3D" id="1.20.120.140">
    <property type="entry name" value="Signal recognition particle SRP54, nucleotide-binding domain"/>
    <property type="match status" value="1"/>
</dbReference>
<feature type="binding site" evidence="9">
    <location>
        <begin position="106"/>
        <end position="113"/>
    </location>
    <ligand>
        <name>GTP</name>
        <dbReference type="ChEBI" id="CHEBI:37565"/>
    </ligand>
</feature>
<dbReference type="EC" id="3.6.5.4" evidence="9"/>
<evidence type="ECO:0000313" key="11">
    <source>
        <dbReference type="EMBL" id="SEA38195.1"/>
    </source>
</evidence>
<dbReference type="InterPro" id="IPR000897">
    <property type="entry name" value="SRP54_GTPase_dom"/>
</dbReference>
<dbReference type="Gene3D" id="1.10.260.30">
    <property type="entry name" value="Signal recognition particle, SRP54 subunit, M-domain"/>
    <property type="match status" value="1"/>
</dbReference>
<dbReference type="InterPro" id="IPR036891">
    <property type="entry name" value="Signal_recog_part_SRP54_M_sf"/>
</dbReference>
<evidence type="ECO:0000256" key="7">
    <source>
        <dbReference type="ARBA" id="ARBA00023274"/>
    </source>
</evidence>